<accession>A0ABR2LCV7</accession>
<dbReference type="InterPro" id="IPR001480">
    <property type="entry name" value="Bulb-type_lectin_dom"/>
</dbReference>
<dbReference type="PROSITE" id="PS50927">
    <property type="entry name" value="BULB_LECTIN"/>
    <property type="match status" value="1"/>
</dbReference>
<dbReference type="Proteomes" id="UP001412067">
    <property type="component" value="Unassembled WGS sequence"/>
</dbReference>
<name>A0ABR2LCV7_9ASPA</name>
<feature type="domain" description="Bulb-type lectin" evidence="1">
    <location>
        <begin position="10"/>
        <end position="121"/>
    </location>
</feature>
<protein>
    <recommendedName>
        <fullName evidence="1">Bulb-type lectin domain-containing protein</fullName>
    </recommendedName>
</protein>
<organism evidence="2 3">
    <name type="scientific">Platanthera guangdongensis</name>
    <dbReference type="NCBI Taxonomy" id="2320717"/>
    <lineage>
        <taxon>Eukaryota</taxon>
        <taxon>Viridiplantae</taxon>
        <taxon>Streptophyta</taxon>
        <taxon>Embryophyta</taxon>
        <taxon>Tracheophyta</taxon>
        <taxon>Spermatophyta</taxon>
        <taxon>Magnoliopsida</taxon>
        <taxon>Liliopsida</taxon>
        <taxon>Asparagales</taxon>
        <taxon>Orchidaceae</taxon>
        <taxon>Orchidoideae</taxon>
        <taxon>Orchideae</taxon>
        <taxon>Orchidinae</taxon>
        <taxon>Platanthera</taxon>
    </lineage>
</organism>
<dbReference type="InterPro" id="IPR036426">
    <property type="entry name" value="Bulb-type_lectin_dom_sf"/>
</dbReference>
<dbReference type="SUPFAM" id="SSF51110">
    <property type="entry name" value="alpha-D-mannose-specific plant lectins"/>
    <property type="match status" value="1"/>
</dbReference>
<evidence type="ECO:0000313" key="2">
    <source>
        <dbReference type="EMBL" id="KAK8937897.1"/>
    </source>
</evidence>
<evidence type="ECO:0000313" key="3">
    <source>
        <dbReference type="Proteomes" id="UP001412067"/>
    </source>
</evidence>
<dbReference type="SMART" id="SM00108">
    <property type="entry name" value="B_lectin"/>
    <property type="match status" value="1"/>
</dbReference>
<evidence type="ECO:0000259" key="1">
    <source>
        <dbReference type="PROSITE" id="PS50927"/>
    </source>
</evidence>
<dbReference type="Gene3D" id="2.90.10.10">
    <property type="entry name" value="Bulb-type lectin domain"/>
    <property type="match status" value="1"/>
</dbReference>
<dbReference type="EMBL" id="JBBWWR010000021">
    <property type="protein sequence ID" value="KAK8937897.1"/>
    <property type="molecule type" value="Genomic_DNA"/>
</dbReference>
<gene>
    <name evidence="2" type="ORF">KSP40_PGU004145</name>
</gene>
<reference evidence="2 3" key="1">
    <citation type="journal article" date="2022" name="Nat. Plants">
        <title>Genomes of leafy and leafless Platanthera orchids illuminate the evolution of mycoheterotrophy.</title>
        <authorList>
            <person name="Li M.H."/>
            <person name="Liu K.W."/>
            <person name="Li Z."/>
            <person name="Lu H.C."/>
            <person name="Ye Q.L."/>
            <person name="Zhang D."/>
            <person name="Wang J.Y."/>
            <person name="Li Y.F."/>
            <person name="Zhong Z.M."/>
            <person name="Liu X."/>
            <person name="Yu X."/>
            <person name="Liu D.K."/>
            <person name="Tu X.D."/>
            <person name="Liu B."/>
            <person name="Hao Y."/>
            <person name="Liao X.Y."/>
            <person name="Jiang Y.T."/>
            <person name="Sun W.H."/>
            <person name="Chen J."/>
            <person name="Chen Y.Q."/>
            <person name="Ai Y."/>
            <person name="Zhai J.W."/>
            <person name="Wu S.S."/>
            <person name="Zhou Z."/>
            <person name="Hsiao Y.Y."/>
            <person name="Wu W.L."/>
            <person name="Chen Y.Y."/>
            <person name="Lin Y.F."/>
            <person name="Hsu J.L."/>
            <person name="Li C.Y."/>
            <person name="Wang Z.W."/>
            <person name="Zhao X."/>
            <person name="Zhong W.Y."/>
            <person name="Ma X.K."/>
            <person name="Ma L."/>
            <person name="Huang J."/>
            <person name="Chen G.Z."/>
            <person name="Huang M.Z."/>
            <person name="Huang L."/>
            <person name="Peng D.H."/>
            <person name="Luo Y.B."/>
            <person name="Zou S.Q."/>
            <person name="Chen S.P."/>
            <person name="Lan S."/>
            <person name="Tsai W.C."/>
            <person name="Van de Peer Y."/>
            <person name="Liu Z.J."/>
        </authorList>
    </citation>
    <scope>NUCLEOTIDE SEQUENCE [LARGE SCALE GENOMIC DNA]</scope>
    <source>
        <strain evidence="2">Lor288</strain>
    </source>
</reference>
<sequence>MMLLGSSSLPSTLHSGQRLTTDNYLQAGNLLLTVQSDCNLVAYYNGPNKVAAWATNTNGQGKNCDLLLLNNCKLVLLSDKHKTVWSTKTTTKNGPCVFKLEEDGFYIVDVHKKLVGHKQALPQKNLVGSKQGGPIKVLA</sequence>
<comment type="caution">
    <text evidence="2">The sequence shown here is derived from an EMBL/GenBank/DDBJ whole genome shotgun (WGS) entry which is preliminary data.</text>
</comment>
<keyword evidence="3" id="KW-1185">Reference proteome</keyword>
<proteinExistence type="predicted"/>